<sequence length="1887" mass="217133">MSSDIKQILYPEALSNLRENVPPVQCFIWKGRGGDDEYDMIELEVYPFDTIDDIKRKICAFYKNDPTFLPRFMFVGVPLGEAAYDEYMPELNVLYLPIDYLWYPNGTNDPKQTYQLKHPLLALEKPDYRFVTSDGSYASPNCEFRGRSTIEDVFLKPRDEHNERNDKIPIFHVFRLDTLMKRYGSQGPITEPDWNKRFAPYFPDVKVGGPYRETEEDEAFLKKIEIFVSSREQSLRLINGLLGEAPLPSIEVTGIRQLLLTWKKPVQGFEGCASMFYQIRAERIRPYLRLLPAEGSGITKLHVDGILPIPSLEDPRVLEVWNREVSPTPGIDFCCIKYIHRPAMSNQPPIYGTIHVLHDGTIKLLLQPPKSIRKLNPTLDFRHFKSILSNVFIGLPQSSDSYELREIAVMFSIKVNSKSPKFNKARLQRRLPYFQTLLKEIKSIPEDNPMISLRYKGVSQYANENNIMTFITQLVTNQSLDGEAPDASIVDEIQNEFQFSKKEAVDAYVEWRNKKGIFTLQMPEDGEFIESFNPGIDIHIYAQHPSYFVHANRIDNVNTYLRICTLLSLLFVEDDGYFKNNTKSDVFSKVEAVIEKESLKREDVSVSYDDEKEFASEEDTAASASFKQELEPNTASSFWLEDPYAEDDLVEGEVSAVLAPNPLEASQAGVSDAGKRKVKNVKEANGKKLAVPAMEPAMDMEQRLIDPKSWFINKLKEVDPALFNYKPDKDKNGYTRQCAGNEDRQPSILTKDQYERMREIYKEDPIFWIIYPLEGTEEPIQPVDKEETVTMMRYGSSGDNIHYYFCPQYFCMNDEIMIRPVDFAATTDRDGNQKPENSCPFCYGKLITNKKAATIGHTVIKRKNKQGSDKYHSYISFLDKITHPSNFALPCCFVRQSTLRISNPEFSHVRDYLQEMEEKNINDYESDEEEIDELAVRTGEPVEYAVLFEMIHRKYILESNKHPEAGAFAIAPPAFDTYFRQNSGESIIIRVAIHLKLRPNASGFLRIGTEYSENESLLAVIAPLLYKNSIEEVKLRILEVVTPRVFINSHFGNLVLEFYHPTNIYAMPPTKQALHEWSEKTSGLGIPVTSANMYSLIRLYNAYWHFREFIRDPTQHKDLRHIQPLLAEPGLLVSRGILLVVMEDNGTSEITVRCPIFGVSLDRHLRCDIAFISRRVKSIGMTNLESARYELYLHTSNKPAKGGESEIHETIIRWNNASRKWWPEIVRERVDEYMNQCKSRYRSLYTAQAGINPMAMIPLSMAVEAFPSKPEGIVKDSYNHVISVAFRSKAGSTYLVALPVVDDGIISISSAFSIKNIYLDWEDMKPATVEDVIIYYKREIEPRFPLYPGYRVKHVVRHKEERKIVAIQLENGIYIPVSSSKKGSDIEDIMEKFKISMVEVDEFEWAIDKQLAGIDDKKEYRDWTQEMKDMSIDKRCGSDIRMVRSSSYKEFEELYQQFRLMVSNWILSDKAGSLRKEIEDIIFNSNLPEYERRKRLYLLISTELLKWFYPNNDWEKEDTSFLRKDCRMIDRPEGCTGTCYWKKETGKCLLHVKETVELSEKTGKRVVSTSELFTKRIIDELVRFPLRREQLMKKGEISKLSAIVRPVHQGDQYIIPESSFTWANLLRLDWTTQILEEPKYYEEMSREVVEEKYDKEDELPASLKPIFGEGSSFYVDIPPIRRDEPFASFAAILGVTIEQIGMKSKDTMLTVEHMIQYVNETSRPIGMINVRDGIDIQFARPRTGQFDTVTIIVYLENAIGILVEEEGNPTIRTASMPSQLEDAWENASVPPIMKREPEEEPRVLLVPGRNPVMAKQKRKPLVARAVQEPLVEVPFVEKPIEVKAKRKPRVAASLVPASLVPAKKKPPVSQKTAAASAKKKPPVGSRP</sequence>
<reference evidence="2" key="1">
    <citation type="journal article" date="2020" name="Nature">
        <title>Giant virus diversity and host interactions through global metagenomics.</title>
        <authorList>
            <person name="Schulz F."/>
            <person name="Roux S."/>
            <person name="Paez-Espino D."/>
            <person name="Jungbluth S."/>
            <person name="Walsh D.A."/>
            <person name="Denef V.J."/>
            <person name="McMahon K.D."/>
            <person name="Konstantinidis K.T."/>
            <person name="Eloe-Fadrosh E.A."/>
            <person name="Kyrpides N.C."/>
            <person name="Woyke T."/>
        </authorList>
    </citation>
    <scope>NUCLEOTIDE SEQUENCE</scope>
    <source>
        <strain evidence="2">GVMAG-M-3300013004-44</strain>
    </source>
</reference>
<organism evidence="2">
    <name type="scientific">viral metagenome</name>
    <dbReference type="NCBI Taxonomy" id="1070528"/>
    <lineage>
        <taxon>unclassified sequences</taxon>
        <taxon>metagenomes</taxon>
        <taxon>organismal metagenomes</taxon>
    </lineage>
</organism>
<protein>
    <submittedName>
        <fullName evidence="2">Uncharacterized protein</fullName>
    </submittedName>
</protein>
<evidence type="ECO:0000313" key="2">
    <source>
        <dbReference type="EMBL" id="QHS90898.1"/>
    </source>
</evidence>
<accession>A0A6C0BHM4</accession>
<name>A0A6C0BHM4_9ZZZZ</name>
<dbReference type="EMBL" id="MN739154">
    <property type="protein sequence ID" value="QHS90898.1"/>
    <property type="molecule type" value="Genomic_DNA"/>
</dbReference>
<proteinExistence type="predicted"/>
<feature type="region of interest" description="Disordered" evidence="1">
    <location>
        <begin position="1845"/>
        <end position="1887"/>
    </location>
</feature>
<evidence type="ECO:0000256" key="1">
    <source>
        <dbReference type="SAM" id="MobiDB-lite"/>
    </source>
</evidence>